<dbReference type="EMBL" id="LNYG01000013">
    <property type="protein sequence ID" value="KTD08640.1"/>
    <property type="molecule type" value="Genomic_DNA"/>
</dbReference>
<gene>
    <name evidence="1" type="ORF">Ljam_2835</name>
</gene>
<dbReference type="AlphaFoldDB" id="A0A0W0UL59"/>
<evidence type="ECO:0000313" key="1">
    <source>
        <dbReference type="EMBL" id="KTD08640.1"/>
    </source>
</evidence>
<organism evidence="1 2">
    <name type="scientific">Legionella jamestowniensis</name>
    <dbReference type="NCBI Taxonomy" id="455"/>
    <lineage>
        <taxon>Bacteria</taxon>
        <taxon>Pseudomonadati</taxon>
        <taxon>Pseudomonadota</taxon>
        <taxon>Gammaproteobacteria</taxon>
        <taxon>Legionellales</taxon>
        <taxon>Legionellaceae</taxon>
        <taxon>Legionella</taxon>
    </lineage>
</organism>
<dbReference type="PATRIC" id="fig|455.5.peg.2979"/>
<reference evidence="1 2" key="1">
    <citation type="submission" date="2015-11" db="EMBL/GenBank/DDBJ databases">
        <title>Genomic analysis of 38 Legionella species identifies large and diverse effector repertoires.</title>
        <authorList>
            <person name="Burstein D."/>
            <person name="Amaro F."/>
            <person name="Zusman T."/>
            <person name="Lifshitz Z."/>
            <person name="Cohen O."/>
            <person name="Gilbert J.A."/>
            <person name="Pupko T."/>
            <person name="Shuman H.A."/>
            <person name="Segal G."/>
        </authorList>
    </citation>
    <scope>NUCLEOTIDE SEQUENCE [LARGE SCALE GENOMIC DNA]</scope>
    <source>
        <strain evidence="1 2">JA-26-G1-E2</strain>
    </source>
</reference>
<dbReference type="RefSeq" id="WP_058450644.1">
    <property type="nucleotide sequence ID" value="NZ_CAAAJF010000001.1"/>
</dbReference>
<name>A0A0W0UL59_9GAMM</name>
<evidence type="ECO:0000313" key="2">
    <source>
        <dbReference type="Proteomes" id="UP000054715"/>
    </source>
</evidence>
<dbReference type="OrthoDB" id="5653572at2"/>
<comment type="caution">
    <text evidence="1">The sequence shown here is derived from an EMBL/GenBank/DDBJ whole genome shotgun (WGS) entry which is preliminary data.</text>
</comment>
<protein>
    <submittedName>
        <fullName evidence="1">Uncharacterized protein</fullName>
    </submittedName>
</protein>
<accession>A0A0W0UL59</accession>
<sequence length="449" mass="52533">MTQKLKNKTTQLQKLETSYNARLAQIRSEYRRLLEEVRDFKKHTHEVKRSVKFVSAFAQKVINPLMELEADALKLGKETQKLPSFIKSRHLKEFIEFEPILMHSFIKKHTWLRRLLRAYNSGNKSSAIETLKEVITSNPAHKSLLIYLNRYENKTLVEFSNYNTKKRKVESLIKSIATYTSTASDNGYSPVEDEEQFKTIPYQQLDDSLRMQQAKILEHIRIELISIETRLLAQESKIFKSSSIYRETNPNRQECLVKNHLQDYKESLLSYDEALMFLKNILESQQPITQWFRHRLIEDATVRFKKDSKEYLAASENPVKQQRLLNNYLTAFTASIPNAAFLEKIITREEKELYLQQKKEYAPLFKRNVNPLALSKVEQADTYALRQLRELYYSMVAAEAARVILIKADAAVEKGLREKDSHKRHSFFRHTSVTAITDNAFQHSPGFSV</sequence>
<dbReference type="Proteomes" id="UP000054715">
    <property type="component" value="Unassembled WGS sequence"/>
</dbReference>
<proteinExistence type="predicted"/>